<dbReference type="AlphaFoldDB" id="G9WN66"/>
<dbReference type="HOGENOM" id="CLU_031040_1_0_9"/>
<dbReference type="InterPro" id="IPR011057">
    <property type="entry name" value="Mss4-like_sf"/>
</dbReference>
<dbReference type="HAMAP" id="MF_01401">
    <property type="entry name" value="MsrA"/>
    <property type="match status" value="1"/>
</dbReference>
<comment type="similarity">
    <text evidence="1">In the C-terminal section; belongs to the MsrB Met sulfoxide reductase family.</text>
</comment>
<evidence type="ECO:0000259" key="9">
    <source>
        <dbReference type="PROSITE" id="PS51790"/>
    </source>
</evidence>
<comment type="caution">
    <text evidence="10">The sequence shown here is derived from an EMBL/GenBank/DDBJ whole genome shotgun (WGS) entry which is preliminary data.</text>
</comment>
<organism evidence="10 11">
    <name type="scientific">Oribacterium parvum ACB1</name>
    <dbReference type="NCBI Taxonomy" id="796943"/>
    <lineage>
        <taxon>Bacteria</taxon>
        <taxon>Bacillati</taxon>
        <taxon>Bacillota</taxon>
        <taxon>Clostridia</taxon>
        <taxon>Lachnospirales</taxon>
        <taxon>Lachnospiraceae</taxon>
        <taxon>Oribacterium</taxon>
    </lineage>
</organism>
<comment type="similarity">
    <text evidence="2">In the N-terminal section; belongs to the MsrA Met sulfoxide reductase family.</text>
</comment>
<dbReference type="NCBIfam" id="TIGR00401">
    <property type="entry name" value="msrA"/>
    <property type="match status" value="1"/>
</dbReference>
<dbReference type="STRING" id="796943.HMPREF9625_00799"/>
<evidence type="ECO:0000256" key="1">
    <source>
        <dbReference type="ARBA" id="ARBA00008076"/>
    </source>
</evidence>
<dbReference type="GO" id="GO:0033743">
    <property type="term" value="F:peptide-methionine (R)-S-oxide reductase activity"/>
    <property type="evidence" value="ECO:0007669"/>
    <property type="project" value="UniProtKB-EC"/>
</dbReference>
<comment type="catalytic activity">
    <reaction evidence="5 8">
        <text>L-methionyl-[protein] + [thioredoxin]-disulfide + H2O = L-methionyl-(S)-S-oxide-[protein] + [thioredoxin]-dithiol</text>
        <dbReference type="Rhea" id="RHEA:14217"/>
        <dbReference type="Rhea" id="RHEA-COMP:10698"/>
        <dbReference type="Rhea" id="RHEA-COMP:10700"/>
        <dbReference type="Rhea" id="RHEA-COMP:12313"/>
        <dbReference type="Rhea" id="RHEA-COMP:12315"/>
        <dbReference type="ChEBI" id="CHEBI:15377"/>
        <dbReference type="ChEBI" id="CHEBI:16044"/>
        <dbReference type="ChEBI" id="CHEBI:29950"/>
        <dbReference type="ChEBI" id="CHEBI:44120"/>
        <dbReference type="ChEBI" id="CHEBI:50058"/>
        <dbReference type="EC" id="1.8.4.11"/>
    </reaction>
</comment>
<feature type="domain" description="MsrB" evidence="9">
    <location>
        <begin position="175"/>
        <end position="298"/>
    </location>
</feature>
<name>G9WN66_9FIRM</name>
<dbReference type="PROSITE" id="PS51790">
    <property type="entry name" value="MSRB"/>
    <property type="match status" value="1"/>
</dbReference>
<evidence type="ECO:0000256" key="2">
    <source>
        <dbReference type="ARBA" id="ARBA00011017"/>
    </source>
</evidence>
<dbReference type="Pfam" id="PF01625">
    <property type="entry name" value="PMSR"/>
    <property type="match status" value="1"/>
</dbReference>
<evidence type="ECO:0000256" key="6">
    <source>
        <dbReference type="ARBA" id="ARBA00048488"/>
    </source>
</evidence>
<evidence type="ECO:0000313" key="11">
    <source>
        <dbReference type="Proteomes" id="UP000018461"/>
    </source>
</evidence>
<evidence type="ECO:0000256" key="7">
    <source>
        <dbReference type="ARBA" id="ARBA00048782"/>
    </source>
</evidence>
<dbReference type="Pfam" id="PF01641">
    <property type="entry name" value="SelR"/>
    <property type="match status" value="1"/>
</dbReference>
<dbReference type="EC" id="1.8.4.11" evidence="8"/>
<dbReference type="GO" id="GO:0008113">
    <property type="term" value="F:peptide-methionine (S)-S-oxide reductase activity"/>
    <property type="evidence" value="ECO:0007669"/>
    <property type="project" value="UniProtKB-UniRule"/>
</dbReference>
<dbReference type="InterPro" id="IPR002569">
    <property type="entry name" value="Met_Sox_Rdtase_MsrA_dom"/>
</dbReference>
<dbReference type="RefSeq" id="WP_009534659.1">
    <property type="nucleotide sequence ID" value="NZ_KE148312.1"/>
</dbReference>
<dbReference type="Gene3D" id="3.30.1060.10">
    <property type="entry name" value="Peptide methionine sulphoxide reductase MsrA"/>
    <property type="match status" value="1"/>
</dbReference>
<evidence type="ECO:0000256" key="8">
    <source>
        <dbReference type="HAMAP-Rule" id="MF_01401"/>
    </source>
</evidence>
<dbReference type="InterPro" id="IPR002579">
    <property type="entry name" value="Met_Sox_Rdtase_MsrB_dom"/>
</dbReference>
<dbReference type="PANTHER" id="PTHR42799">
    <property type="entry name" value="MITOCHONDRIAL PEPTIDE METHIONINE SULFOXIDE REDUCTASE"/>
    <property type="match status" value="1"/>
</dbReference>
<accession>G9WN66</accession>
<dbReference type="GO" id="GO:0033744">
    <property type="term" value="F:L-methionine:thioredoxin-disulfide S-oxidoreductase activity"/>
    <property type="evidence" value="ECO:0007669"/>
    <property type="project" value="RHEA"/>
</dbReference>
<dbReference type="GO" id="GO:0005737">
    <property type="term" value="C:cytoplasm"/>
    <property type="evidence" value="ECO:0007669"/>
    <property type="project" value="TreeGrafter"/>
</dbReference>
<proteinExistence type="inferred from homology"/>
<dbReference type="SUPFAM" id="SSF51316">
    <property type="entry name" value="Mss4-like"/>
    <property type="match status" value="1"/>
</dbReference>
<dbReference type="PANTHER" id="PTHR42799:SF2">
    <property type="entry name" value="MITOCHONDRIAL PEPTIDE METHIONINE SULFOXIDE REDUCTASE"/>
    <property type="match status" value="1"/>
</dbReference>
<dbReference type="SUPFAM" id="SSF55068">
    <property type="entry name" value="Peptide methionine sulfoxide reductase"/>
    <property type="match status" value="1"/>
</dbReference>
<reference evidence="10" key="1">
    <citation type="submission" date="2011-08" db="EMBL/GenBank/DDBJ databases">
        <authorList>
            <consortium name="The Broad Institute Genome Sequencing Platform"/>
            <person name="Earl A."/>
            <person name="Ward D."/>
            <person name="Feldgarden M."/>
            <person name="Gevers D."/>
            <person name="Sizova M."/>
            <person name="Hazen A."/>
            <person name="Epstein S."/>
            <person name="Young S.K."/>
            <person name="Zeng Q."/>
            <person name="Gargeya S."/>
            <person name="Fitzgerald M."/>
            <person name="Haas B."/>
            <person name="Abouelleil A."/>
            <person name="Alvarado L."/>
            <person name="Arachchi H.M."/>
            <person name="Berlin A."/>
            <person name="Brown A."/>
            <person name="Chapman S.B."/>
            <person name="Chen Z."/>
            <person name="Dunbar C."/>
            <person name="Freedman E."/>
            <person name="Gearin G."/>
            <person name="Gellesch M."/>
            <person name="Goldberg J."/>
            <person name="Griggs A."/>
            <person name="Gujja S."/>
            <person name="Heiman D."/>
            <person name="Howarth C."/>
            <person name="Larson L."/>
            <person name="Lui A."/>
            <person name="MacDonald P.J.P."/>
            <person name="Montmayeur A."/>
            <person name="Murphy C."/>
            <person name="Neiman D."/>
            <person name="Pearson M."/>
            <person name="Priest M."/>
            <person name="Roberts A."/>
            <person name="Saif S."/>
            <person name="Shea T."/>
            <person name="Shenoy N."/>
            <person name="Sisk P."/>
            <person name="Stolte C."/>
            <person name="Sykes S."/>
            <person name="Wortman J."/>
            <person name="Nusbaum C."/>
            <person name="Birren B."/>
        </authorList>
    </citation>
    <scope>NUCLEOTIDE SEQUENCE [LARGE SCALE GENOMIC DNA]</scope>
    <source>
        <strain evidence="10">ACB1</strain>
    </source>
</reference>
<protein>
    <recommendedName>
        <fullName evidence="8">Peptide methionine sulfoxide reductase MsrA</fullName>
        <shortName evidence="8">Protein-methionine-S-oxide reductase</shortName>
        <ecNumber evidence="8">1.8.4.11</ecNumber>
    </recommendedName>
    <alternativeName>
        <fullName evidence="8">Peptide-methionine (S)-S-oxide reductase</fullName>
        <shortName evidence="8">Peptide Met(O) reductase</shortName>
    </alternativeName>
</protein>
<evidence type="ECO:0000256" key="5">
    <source>
        <dbReference type="ARBA" id="ARBA00047806"/>
    </source>
</evidence>
<dbReference type="EMBL" id="AFZC02000003">
    <property type="protein sequence ID" value="EHL11232.1"/>
    <property type="molecule type" value="Genomic_DNA"/>
</dbReference>
<dbReference type="PATRIC" id="fig|796943.3.peg.1205"/>
<dbReference type="FunFam" id="2.170.150.20:FF:000003">
    <property type="entry name" value="Peptide methionine sulfoxide reductase MsrB"/>
    <property type="match status" value="1"/>
</dbReference>
<keyword evidence="4" id="KW-0511">Multifunctional enzyme</keyword>
<dbReference type="Gene3D" id="2.170.150.20">
    <property type="entry name" value="Peptide methionine sulfoxide reductase"/>
    <property type="match status" value="1"/>
</dbReference>
<keyword evidence="3 8" id="KW-0560">Oxidoreductase</keyword>
<comment type="catalytic activity">
    <reaction evidence="6">
        <text>L-methionyl-[protein] + [thioredoxin]-disulfide + H2O = L-methionyl-(R)-S-oxide-[protein] + [thioredoxin]-dithiol</text>
        <dbReference type="Rhea" id="RHEA:24164"/>
        <dbReference type="Rhea" id="RHEA-COMP:10698"/>
        <dbReference type="Rhea" id="RHEA-COMP:10700"/>
        <dbReference type="Rhea" id="RHEA-COMP:12313"/>
        <dbReference type="Rhea" id="RHEA-COMP:12314"/>
        <dbReference type="ChEBI" id="CHEBI:15377"/>
        <dbReference type="ChEBI" id="CHEBI:16044"/>
        <dbReference type="ChEBI" id="CHEBI:29950"/>
        <dbReference type="ChEBI" id="CHEBI:45764"/>
        <dbReference type="ChEBI" id="CHEBI:50058"/>
        <dbReference type="EC" id="1.8.4.12"/>
    </reaction>
</comment>
<sequence length="313" mass="36140">MSKKIYLAGGCFWGVEAYFQRISGVLSTKCGYANGKTENPSYKEVCQKDTGHAETVEIYYDEEKLPLKNLLRYYLRIIDPTSLNKQGNDQGTQYRTGIYYVEEKDKEIIEAVLKKEQEKYQSAIVVEVLPLKRFDSAEEYHQDYLNKNPGGYCHIPLDLANEPLLDEEKYRALSEEELQKKLTNEEYEVLVHSATDRPFENIYWDTVARGLYVDRATGEPLFSSKDKFQSGCGWPSFSKPIAQEVIRYLDDDSLGRHRVEVRSQGGNYHLGHVFTDGPKELTGLRYCINSSSVRFIPYEDMEKEGYGELKKYV</sequence>
<comment type="similarity">
    <text evidence="8">Belongs to the MsrA Met sulfoxide reductase family.</text>
</comment>
<gene>
    <name evidence="8" type="primary">msrA</name>
    <name evidence="10" type="ORF">HMPREF9625_00799</name>
</gene>
<evidence type="ECO:0000256" key="3">
    <source>
        <dbReference type="ARBA" id="ARBA00023002"/>
    </source>
</evidence>
<dbReference type="InterPro" id="IPR036509">
    <property type="entry name" value="Met_Sox_Rdtase_MsrA_sf"/>
</dbReference>
<comment type="function">
    <text evidence="8">Has an important function as a repair enzyme for proteins that have been inactivated by oxidation. Catalyzes the reversible oxidation-reduction of methionine sulfoxide in proteins to methionine.</text>
</comment>
<reference evidence="10" key="2">
    <citation type="submission" date="2013-03" db="EMBL/GenBank/DDBJ databases">
        <title>The Genome Sequence of Oribacterium sp. ACB1.</title>
        <authorList>
            <consortium name="The Broad Institute Genomics Platform"/>
            <consortium name="The Broad Institute Genome Sequencing Center for Infectious Disease"/>
            <person name="Earl A."/>
            <person name="Ward D."/>
            <person name="Feldgarden M."/>
            <person name="Gevers D."/>
            <person name="Sizova M."/>
            <person name="Hazen A."/>
            <person name="Epstein S."/>
            <person name="Walker B."/>
            <person name="Young S."/>
            <person name="Zeng Q."/>
            <person name="Gargeya S."/>
            <person name="Fitzgerald M."/>
            <person name="Haas B."/>
            <person name="Abouelleil A."/>
            <person name="Allen A.W."/>
            <person name="Alvarado L."/>
            <person name="Arachchi H.M."/>
            <person name="Berlin A.M."/>
            <person name="Chapman S.B."/>
            <person name="Gainer-Dewar J."/>
            <person name="Goldberg J."/>
            <person name="Griggs A."/>
            <person name="Gujja S."/>
            <person name="Hansen M."/>
            <person name="Howarth C."/>
            <person name="Imamovic A."/>
            <person name="Ireland A."/>
            <person name="Larimer J."/>
            <person name="McCowan C."/>
            <person name="Murphy C."/>
            <person name="Pearson M."/>
            <person name="Poon T.W."/>
            <person name="Priest M."/>
            <person name="Roberts A."/>
            <person name="Saif S."/>
            <person name="Shea T."/>
            <person name="Sisk P."/>
            <person name="Sykes S."/>
            <person name="Wortman J."/>
            <person name="Nusbaum C."/>
            <person name="Birren B."/>
        </authorList>
    </citation>
    <scope>NUCLEOTIDE SEQUENCE [LARGE SCALE GENOMIC DNA]</scope>
    <source>
        <strain evidence="10">ACB1</strain>
    </source>
</reference>
<dbReference type="Proteomes" id="UP000018461">
    <property type="component" value="Unassembled WGS sequence"/>
</dbReference>
<evidence type="ECO:0000313" key="10">
    <source>
        <dbReference type="EMBL" id="EHL11232.1"/>
    </source>
</evidence>
<dbReference type="InterPro" id="IPR050162">
    <property type="entry name" value="MsrA_MetSO_reductase"/>
</dbReference>
<feature type="active site" evidence="8">
    <location>
        <position position="11"/>
    </location>
</feature>
<keyword evidence="11" id="KW-1185">Reference proteome</keyword>
<comment type="catalytic activity">
    <reaction evidence="7 8">
        <text>[thioredoxin]-disulfide + L-methionine + H2O = L-methionine (S)-S-oxide + [thioredoxin]-dithiol</text>
        <dbReference type="Rhea" id="RHEA:19993"/>
        <dbReference type="Rhea" id="RHEA-COMP:10698"/>
        <dbReference type="Rhea" id="RHEA-COMP:10700"/>
        <dbReference type="ChEBI" id="CHEBI:15377"/>
        <dbReference type="ChEBI" id="CHEBI:29950"/>
        <dbReference type="ChEBI" id="CHEBI:50058"/>
        <dbReference type="ChEBI" id="CHEBI:57844"/>
        <dbReference type="ChEBI" id="CHEBI:58772"/>
        <dbReference type="EC" id="1.8.4.11"/>
    </reaction>
</comment>
<dbReference type="FunFam" id="3.30.1060.10:FF:000007">
    <property type="entry name" value="Peptide methionine sulfoxide reductase msrA/msrB"/>
    <property type="match status" value="1"/>
</dbReference>
<dbReference type="NCBIfam" id="TIGR00357">
    <property type="entry name" value="peptide-methionine (R)-S-oxide reductase MsrB"/>
    <property type="match status" value="1"/>
</dbReference>
<evidence type="ECO:0000256" key="4">
    <source>
        <dbReference type="ARBA" id="ARBA00023268"/>
    </source>
</evidence>
<dbReference type="GO" id="GO:0034599">
    <property type="term" value="P:cellular response to oxidative stress"/>
    <property type="evidence" value="ECO:0007669"/>
    <property type="project" value="TreeGrafter"/>
</dbReference>